<sequence>MSKKNHAEVVIIGGGIVGCAIAYYVAKSGIDCVLIEKDDIASGTSSRCDGNVTIVDKDPGFDSLMSLKSQELTVDLSGKLDLGFEYRALGSLLVCENDVEMEAAKKWVDTQNAAGLDFRLLDQADLRAESPYFAHDIPGGLECRTDSLINPYLFCYSLIEKAKQYGLRVYTKSEVTSITKKEEFTIETTNGTFTAKKVVNAAGVWAPFIGKMLELDIPIIPRKGHIIVGARQKPVMMRNVMEFGYLMNKFGRDRIVDPVTEKHGVALVLEPTESQNFLIGSSREFVGYNGKIDMNVVQTMARRALRFYPKMDDFTMIRTYTGFRPWTADHLPIVSEVDSIPGFFIAAGHEGDGISLAAVTGKLIEELIRGVSDTIIPTTPLRFDRFTKVPVS</sequence>
<evidence type="ECO:0000259" key="11">
    <source>
        <dbReference type="Pfam" id="PF01266"/>
    </source>
</evidence>
<dbReference type="PANTHER" id="PTHR13847">
    <property type="entry name" value="SARCOSINE DEHYDROGENASE-RELATED"/>
    <property type="match status" value="1"/>
</dbReference>
<evidence type="ECO:0000256" key="5">
    <source>
        <dbReference type="ARBA" id="ARBA00017956"/>
    </source>
</evidence>
<organism evidence="12 13">
    <name type="scientific">Sporosarcina siberiensis</name>
    <dbReference type="NCBI Taxonomy" id="1365606"/>
    <lineage>
        <taxon>Bacteria</taxon>
        <taxon>Bacillati</taxon>
        <taxon>Bacillota</taxon>
        <taxon>Bacilli</taxon>
        <taxon>Bacillales</taxon>
        <taxon>Caryophanaceae</taxon>
        <taxon>Sporosarcina</taxon>
    </lineage>
</organism>
<keyword evidence="10" id="KW-1133">Transmembrane helix</keyword>
<gene>
    <name evidence="12" type="ORF">ACFSFY_12375</name>
</gene>
<evidence type="ECO:0000256" key="7">
    <source>
        <dbReference type="ARBA" id="ARBA00022827"/>
    </source>
</evidence>
<comment type="pathway">
    <text evidence="2">Polyol metabolism; glycerol degradation via glycerol kinase pathway; glycerone phosphate from sn-glycerol 3-phosphate (aerobic route): step 1/1.</text>
</comment>
<evidence type="ECO:0000256" key="9">
    <source>
        <dbReference type="ARBA" id="ARBA00049055"/>
    </source>
</evidence>
<dbReference type="RefSeq" id="WP_381538463.1">
    <property type="nucleotide sequence ID" value="NZ_JBHUGI010000032.1"/>
</dbReference>
<comment type="cofactor">
    <cofactor evidence="1">
        <name>FAD</name>
        <dbReference type="ChEBI" id="CHEBI:57692"/>
    </cofactor>
</comment>
<evidence type="ECO:0000256" key="6">
    <source>
        <dbReference type="ARBA" id="ARBA00022630"/>
    </source>
</evidence>
<dbReference type="Proteomes" id="UP001597218">
    <property type="component" value="Unassembled WGS sequence"/>
</dbReference>
<dbReference type="Pfam" id="PF01266">
    <property type="entry name" value="DAO"/>
    <property type="match status" value="1"/>
</dbReference>
<protein>
    <recommendedName>
        <fullName evidence="5">Aerobic glycerol-3-phosphate dehydrogenase</fullName>
        <ecNumber evidence="4">1.1.5.3</ecNumber>
    </recommendedName>
</protein>
<dbReference type="PRINTS" id="PR01001">
    <property type="entry name" value="FADG3PDH"/>
</dbReference>
<evidence type="ECO:0000256" key="2">
    <source>
        <dbReference type="ARBA" id="ARBA00004977"/>
    </source>
</evidence>
<evidence type="ECO:0000256" key="3">
    <source>
        <dbReference type="ARBA" id="ARBA00007330"/>
    </source>
</evidence>
<keyword evidence="10" id="KW-0812">Transmembrane</keyword>
<comment type="catalytic activity">
    <reaction evidence="9">
        <text>a quinone + sn-glycerol 3-phosphate = dihydroxyacetone phosphate + a quinol</text>
        <dbReference type="Rhea" id="RHEA:18977"/>
        <dbReference type="ChEBI" id="CHEBI:24646"/>
        <dbReference type="ChEBI" id="CHEBI:57597"/>
        <dbReference type="ChEBI" id="CHEBI:57642"/>
        <dbReference type="ChEBI" id="CHEBI:132124"/>
        <dbReference type="EC" id="1.1.5.3"/>
    </reaction>
</comment>
<name>A0ABW4SK87_9BACL</name>
<keyword evidence="10" id="KW-0472">Membrane</keyword>
<dbReference type="PANTHER" id="PTHR13847:SF287">
    <property type="entry name" value="FAD-DEPENDENT OXIDOREDUCTASE DOMAIN-CONTAINING PROTEIN 1"/>
    <property type="match status" value="1"/>
</dbReference>
<evidence type="ECO:0000313" key="12">
    <source>
        <dbReference type="EMBL" id="MFD1928829.1"/>
    </source>
</evidence>
<evidence type="ECO:0000256" key="10">
    <source>
        <dbReference type="SAM" id="Phobius"/>
    </source>
</evidence>
<evidence type="ECO:0000313" key="13">
    <source>
        <dbReference type="Proteomes" id="UP001597218"/>
    </source>
</evidence>
<dbReference type="InterPro" id="IPR006076">
    <property type="entry name" value="FAD-dep_OxRdtase"/>
</dbReference>
<feature type="transmembrane region" description="Helical" evidence="10">
    <location>
        <begin position="7"/>
        <end position="26"/>
    </location>
</feature>
<feature type="domain" description="FAD dependent oxidoreductase" evidence="11">
    <location>
        <begin position="9"/>
        <end position="367"/>
    </location>
</feature>
<evidence type="ECO:0000256" key="4">
    <source>
        <dbReference type="ARBA" id="ARBA00013029"/>
    </source>
</evidence>
<dbReference type="SUPFAM" id="SSF51905">
    <property type="entry name" value="FAD/NAD(P)-binding domain"/>
    <property type="match status" value="1"/>
</dbReference>
<evidence type="ECO:0000256" key="8">
    <source>
        <dbReference type="ARBA" id="ARBA00023002"/>
    </source>
</evidence>
<dbReference type="Gene3D" id="3.30.9.10">
    <property type="entry name" value="D-Amino Acid Oxidase, subunit A, domain 2"/>
    <property type="match status" value="1"/>
</dbReference>
<comment type="caution">
    <text evidence="12">The sequence shown here is derived from an EMBL/GenBank/DDBJ whole genome shotgun (WGS) entry which is preliminary data.</text>
</comment>
<reference evidence="13" key="1">
    <citation type="journal article" date="2019" name="Int. J. Syst. Evol. Microbiol.">
        <title>The Global Catalogue of Microorganisms (GCM) 10K type strain sequencing project: providing services to taxonomists for standard genome sequencing and annotation.</title>
        <authorList>
            <consortium name="The Broad Institute Genomics Platform"/>
            <consortium name="The Broad Institute Genome Sequencing Center for Infectious Disease"/>
            <person name="Wu L."/>
            <person name="Ma J."/>
        </authorList>
    </citation>
    <scope>NUCLEOTIDE SEQUENCE [LARGE SCALE GENOMIC DNA]</scope>
    <source>
        <strain evidence="13">CGMCC 4.7177</strain>
    </source>
</reference>
<keyword evidence="7" id="KW-0274">FAD</keyword>
<keyword evidence="8 12" id="KW-0560">Oxidoreductase</keyword>
<dbReference type="SUPFAM" id="SSF54373">
    <property type="entry name" value="FAD-linked reductases, C-terminal domain"/>
    <property type="match status" value="1"/>
</dbReference>
<evidence type="ECO:0000256" key="1">
    <source>
        <dbReference type="ARBA" id="ARBA00001974"/>
    </source>
</evidence>
<proteinExistence type="inferred from homology"/>
<accession>A0ABW4SK87</accession>
<keyword evidence="13" id="KW-1185">Reference proteome</keyword>
<dbReference type="EMBL" id="JBHUGI010000032">
    <property type="protein sequence ID" value="MFD1928829.1"/>
    <property type="molecule type" value="Genomic_DNA"/>
</dbReference>
<dbReference type="InterPro" id="IPR036188">
    <property type="entry name" value="FAD/NAD-bd_sf"/>
</dbReference>
<dbReference type="EC" id="1.1.5.3" evidence="4"/>
<dbReference type="GO" id="GO:0016491">
    <property type="term" value="F:oxidoreductase activity"/>
    <property type="evidence" value="ECO:0007669"/>
    <property type="project" value="UniProtKB-KW"/>
</dbReference>
<dbReference type="InterPro" id="IPR000447">
    <property type="entry name" value="G3P_DH_FAD-dep"/>
</dbReference>
<keyword evidence="6" id="KW-0285">Flavoprotein</keyword>
<dbReference type="Gene3D" id="3.50.50.60">
    <property type="entry name" value="FAD/NAD(P)-binding domain"/>
    <property type="match status" value="1"/>
</dbReference>
<dbReference type="PROSITE" id="PS51257">
    <property type="entry name" value="PROKAR_LIPOPROTEIN"/>
    <property type="match status" value="1"/>
</dbReference>
<comment type="similarity">
    <text evidence="3">Belongs to the FAD-dependent glycerol-3-phosphate dehydrogenase family.</text>
</comment>